<evidence type="ECO:0000313" key="1">
    <source>
        <dbReference type="EMBL" id="MDG3003255.1"/>
    </source>
</evidence>
<organism evidence="1 2">
    <name type="scientific">Paludisphaera mucosa</name>
    <dbReference type="NCBI Taxonomy" id="3030827"/>
    <lineage>
        <taxon>Bacteria</taxon>
        <taxon>Pseudomonadati</taxon>
        <taxon>Planctomycetota</taxon>
        <taxon>Planctomycetia</taxon>
        <taxon>Isosphaerales</taxon>
        <taxon>Isosphaeraceae</taxon>
        <taxon>Paludisphaera</taxon>
    </lineage>
</organism>
<keyword evidence="2" id="KW-1185">Reference proteome</keyword>
<dbReference type="RefSeq" id="WP_277859609.1">
    <property type="nucleotide sequence ID" value="NZ_JARRAG010000001.1"/>
</dbReference>
<proteinExistence type="predicted"/>
<name>A0ABT6F6P1_9BACT</name>
<dbReference type="EMBL" id="JARRAG010000001">
    <property type="protein sequence ID" value="MDG3003255.1"/>
    <property type="molecule type" value="Genomic_DNA"/>
</dbReference>
<evidence type="ECO:0000313" key="2">
    <source>
        <dbReference type="Proteomes" id="UP001216907"/>
    </source>
</evidence>
<protein>
    <submittedName>
        <fullName evidence="1">Uncharacterized protein</fullName>
    </submittedName>
</protein>
<sequence length="141" mass="15002">MAAKFNPRDARAGDPITAAMWNRMQEAVRDLQRVRFGAGLAGRVGPGGLQVTALPIRRTRASWCRIPSGGVLAATGTWPALTPKTFVADVYENSAGALALVASSATIYWWYKDSALANKLVACIANDDGTYDALLDSCTVV</sequence>
<reference evidence="1 2" key="1">
    <citation type="submission" date="2023-03" db="EMBL/GenBank/DDBJ databases">
        <title>Paludisphaera mucosa sp. nov. a novel planctomycete from northern fen.</title>
        <authorList>
            <person name="Ivanova A."/>
        </authorList>
    </citation>
    <scope>NUCLEOTIDE SEQUENCE [LARGE SCALE GENOMIC DNA]</scope>
    <source>
        <strain evidence="1 2">Pla2</strain>
    </source>
</reference>
<accession>A0ABT6F6P1</accession>
<gene>
    <name evidence="1" type="ORF">PZE19_05715</name>
</gene>
<dbReference type="Proteomes" id="UP001216907">
    <property type="component" value="Unassembled WGS sequence"/>
</dbReference>
<comment type="caution">
    <text evidence="1">The sequence shown here is derived from an EMBL/GenBank/DDBJ whole genome shotgun (WGS) entry which is preliminary data.</text>
</comment>